<name>A0A8U0IG70_9EURY</name>
<dbReference type="GeneID" id="72190562"/>
<dbReference type="EMBL" id="CP096658">
    <property type="protein sequence ID" value="UPV99221.1"/>
    <property type="molecule type" value="Genomic_DNA"/>
</dbReference>
<protein>
    <submittedName>
        <fullName evidence="1">Uncharacterized protein</fullName>
    </submittedName>
</protein>
<reference evidence="1" key="1">
    <citation type="submission" date="2022-04" db="EMBL/GenBank/DDBJ databases">
        <title>Diverse halophilic archaea isolated from saline environments.</title>
        <authorList>
            <person name="Cui H.-L."/>
        </authorList>
    </citation>
    <scope>NUCLEOTIDE SEQUENCE</scope>
    <source>
        <strain evidence="1">XZYJT40</strain>
    </source>
</reference>
<dbReference type="Proteomes" id="UP000830434">
    <property type="component" value="Chromosome"/>
</dbReference>
<dbReference type="KEGG" id="haxz:M0R88_11865"/>
<dbReference type="AlphaFoldDB" id="A0A8U0IG70"/>
<sequence length="50" mass="5646">MSDLEDAVSEFLSEADTVYDEYDKGYMDADAALSRIENHVEELREAADSE</sequence>
<evidence type="ECO:0000313" key="2">
    <source>
        <dbReference type="Proteomes" id="UP000830434"/>
    </source>
</evidence>
<gene>
    <name evidence="1" type="ORF">M0R88_11865</name>
</gene>
<keyword evidence="2" id="KW-1185">Reference proteome</keyword>
<organism evidence="1 2">
    <name type="scientific">Halorussus gelatinilyticus</name>
    <dbReference type="NCBI Taxonomy" id="2937524"/>
    <lineage>
        <taxon>Archaea</taxon>
        <taxon>Methanobacteriati</taxon>
        <taxon>Methanobacteriota</taxon>
        <taxon>Stenosarchaea group</taxon>
        <taxon>Halobacteria</taxon>
        <taxon>Halobacteriales</taxon>
        <taxon>Haladaptataceae</taxon>
        <taxon>Halorussus</taxon>
    </lineage>
</organism>
<evidence type="ECO:0000313" key="1">
    <source>
        <dbReference type="EMBL" id="UPV99221.1"/>
    </source>
</evidence>
<accession>A0A8U0IG70</accession>
<proteinExistence type="predicted"/>
<dbReference type="RefSeq" id="WP_248653720.1">
    <property type="nucleotide sequence ID" value="NZ_CP096658.1"/>
</dbReference>